<dbReference type="Proteomes" id="UP000186819">
    <property type="component" value="Unassembled WGS sequence"/>
</dbReference>
<evidence type="ECO:0000256" key="2">
    <source>
        <dbReference type="PIRSR" id="PIRSR037031-51"/>
    </source>
</evidence>
<evidence type="ECO:0000313" key="5">
    <source>
        <dbReference type="Proteomes" id="UP000186819"/>
    </source>
</evidence>
<sequence length="81" mass="8564">MVNIKVLGPGCANCRKLEEVAREAVASLGVQAEITKVTDMNEIIAHDVLKTPGLVINGKLVSSGRIPTPATIAEWVRAAMP</sequence>
<dbReference type="STRING" id="34027.SAMN05421829_11038"/>
<dbReference type="InterPro" id="IPR012336">
    <property type="entry name" value="Thioredoxin-like_fold"/>
</dbReference>
<feature type="active site" description="Nucleophile" evidence="1">
    <location>
        <position position="11"/>
    </location>
</feature>
<feature type="domain" description="Thioredoxin-like fold" evidence="3">
    <location>
        <begin position="2"/>
        <end position="76"/>
    </location>
</feature>
<dbReference type="EMBL" id="FTMD01000010">
    <property type="protein sequence ID" value="SIR12568.1"/>
    <property type="molecule type" value="Genomic_DNA"/>
</dbReference>
<dbReference type="InterPro" id="IPR005243">
    <property type="entry name" value="THIRX-like_proc"/>
</dbReference>
<gene>
    <name evidence="4" type="ORF">SAMN05421829_11038</name>
</gene>
<keyword evidence="5" id="KW-1185">Reference proteome</keyword>
<protein>
    <submittedName>
        <fullName evidence="4">Small redox-active disulfide protein 2</fullName>
    </submittedName>
</protein>
<dbReference type="Pfam" id="PF13192">
    <property type="entry name" value="Thioredoxin_3"/>
    <property type="match status" value="1"/>
</dbReference>
<reference evidence="5" key="1">
    <citation type="submission" date="2017-01" db="EMBL/GenBank/DDBJ databases">
        <authorList>
            <person name="Varghese N."/>
            <person name="Submissions S."/>
        </authorList>
    </citation>
    <scope>NUCLEOTIDE SEQUENCE [LARGE SCALE GENOMIC DNA]</scope>
    <source>
        <strain evidence="5">ATCC 51758</strain>
    </source>
</reference>
<dbReference type="NCBIfam" id="TIGR00412">
    <property type="entry name" value="redox_disulf_2"/>
    <property type="match status" value="1"/>
</dbReference>
<accession>A0A1N6YDA7</accession>
<proteinExistence type="predicted"/>
<name>A0A1N6YDA7_9RHOO</name>
<dbReference type="PANTHER" id="PTHR36450">
    <property type="entry name" value="THIOREDOXIN"/>
    <property type="match status" value="1"/>
</dbReference>
<dbReference type="OrthoDB" id="9800630at2"/>
<evidence type="ECO:0000259" key="3">
    <source>
        <dbReference type="Pfam" id="PF13192"/>
    </source>
</evidence>
<feature type="disulfide bond" description="Redox-active" evidence="2">
    <location>
        <begin position="11"/>
        <end position="14"/>
    </location>
</feature>
<keyword evidence="2" id="KW-1015">Disulfide bond</keyword>
<dbReference type="Gene3D" id="3.40.30.10">
    <property type="entry name" value="Glutaredoxin"/>
    <property type="match status" value="1"/>
</dbReference>
<dbReference type="SUPFAM" id="SSF52833">
    <property type="entry name" value="Thioredoxin-like"/>
    <property type="match status" value="1"/>
</dbReference>
<organism evidence="4 5">
    <name type="scientific">Aromatoleum tolulyticum</name>
    <dbReference type="NCBI Taxonomy" id="34027"/>
    <lineage>
        <taxon>Bacteria</taxon>
        <taxon>Pseudomonadati</taxon>
        <taxon>Pseudomonadota</taxon>
        <taxon>Betaproteobacteria</taxon>
        <taxon>Rhodocyclales</taxon>
        <taxon>Rhodocyclaceae</taxon>
        <taxon>Aromatoleum</taxon>
    </lineage>
</organism>
<dbReference type="InterPro" id="IPR036249">
    <property type="entry name" value="Thioredoxin-like_sf"/>
</dbReference>
<dbReference type="RefSeq" id="WP_076602987.1">
    <property type="nucleotide sequence ID" value="NZ_FTMD01000010.1"/>
</dbReference>
<evidence type="ECO:0000256" key="1">
    <source>
        <dbReference type="PIRSR" id="PIRSR037031-50"/>
    </source>
</evidence>
<feature type="active site" description="Nucleophile" evidence="1">
    <location>
        <position position="14"/>
    </location>
</feature>
<evidence type="ECO:0000313" key="4">
    <source>
        <dbReference type="EMBL" id="SIR12568.1"/>
    </source>
</evidence>
<dbReference type="PANTHER" id="PTHR36450:SF1">
    <property type="entry name" value="THIOREDOXIN"/>
    <property type="match status" value="1"/>
</dbReference>
<dbReference type="AlphaFoldDB" id="A0A1N6YDA7"/>
<dbReference type="PIRSF" id="PIRSF037031">
    <property type="entry name" value="Redox_disulphide_2"/>
    <property type="match status" value="1"/>
</dbReference>
<keyword evidence="2" id="KW-0676">Redox-active center</keyword>